<feature type="compositionally biased region" description="Polar residues" evidence="1">
    <location>
        <begin position="671"/>
        <end position="682"/>
    </location>
</feature>
<dbReference type="Proteomes" id="UP000398389">
    <property type="component" value="Unassembled WGS sequence"/>
</dbReference>
<proteinExistence type="predicted"/>
<feature type="compositionally biased region" description="Gly residues" evidence="1">
    <location>
        <begin position="611"/>
        <end position="621"/>
    </location>
</feature>
<feature type="region of interest" description="Disordered" evidence="1">
    <location>
        <begin position="644"/>
        <end position="705"/>
    </location>
</feature>
<feature type="region of interest" description="Disordered" evidence="1">
    <location>
        <begin position="607"/>
        <end position="632"/>
    </location>
</feature>
<gene>
    <name evidence="2" type="ORF">SAPINGB_P001119</name>
</gene>
<feature type="compositionally biased region" description="Basic residues" evidence="1">
    <location>
        <begin position="373"/>
        <end position="384"/>
    </location>
</feature>
<feature type="region of interest" description="Disordered" evidence="1">
    <location>
        <begin position="752"/>
        <end position="771"/>
    </location>
</feature>
<dbReference type="AlphaFoldDB" id="A0A5E8B448"/>
<feature type="compositionally biased region" description="Polar residues" evidence="1">
    <location>
        <begin position="752"/>
        <end position="761"/>
    </location>
</feature>
<dbReference type="EMBL" id="CABVLU010000001">
    <property type="protein sequence ID" value="VVT46247.1"/>
    <property type="molecule type" value="Genomic_DNA"/>
</dbReference>
<evidence type="ECO:0000313" key="2">
    <source>
        <dbReference type="EMBL" id="VVT46247.1"/>
    </source>
</evidence>
<dbReference type="RefSeq" id="XP_031851733.1">
    <property type="nucleotide sequence ID" value="XM_031995842.1"/>
</dbReference>
<protein>
    <submittedName>
        <fullName evidence="2">Uncharacterized protein</fullName>
    </submittedName>
</protein>
<feature type="compositionally biased region" description="Acidic residues" evidence="1">
    <location>
        <begin position="459"/>
        <end position="469"/>
    </location>
</feature>
<feature type="compositionally biased region" description="Low complexity" evidence="1">
    <location>
        <begin position="216"/>
        <end position="226"/>
    </location>
</feature>
<organism evidence="2 3">
    <name type="scientific">Magnusiomyces paraingens</name>
    <dbReference type="NCBI Taxonomy" id="2606893"/>
    <lineage>
        <taxon>Eukaryota</taxon>
        <taxon>Fungi</taxon>
        <taxon>Dikarya</taxon>
        <taxon>Ascomycota</taxon>
        <taxon>Saccharomycotina</taxon>
        <taxon>Dipodascomycetes</taxon>
        <taxon>Dipodascales</taxon>
        <taxon>Dipodascaceae</taxon>
        <taxon>Magnusiomyces</taxon>
    </lineage>
</organism>
<feature type="compositionally biased region" description="Polar residues" evidence="1">
    <location>
        <begin position="343"/>
        <end position="358"/>
    </location>
</feature>
<keyword evidence="3" id="KW-1185">Reference proteome</keyword>
<name>A0A5E8B448_9ASCO</name>
<dbReference type="GeneID" id="43579942"/>
<accession>A0A5E8B448</accession>
<feature type="compositionally biased region" description="Basic and acidic residues" evidence="1">
    <location>
        <begin position="25"/>
        <end position="36"/>
    </location>
</feature>
<feature type="compositionally biased region" description="Acidic residues" evidence="1">
    <location>
        <begin position="37"/>
        <end position="51"/>
    </location>
</feature>
<sequence>MSGSQGTAEQPGLSLELPVLNSDQISHESPRKRGDPSDDDIAYYGNTDDDNDRSRSSSSSSGGGGDSSPEHGPNFSTNNNSKLRPKTAPADVILSRDSTPPDHIYVAKRRPRRHSNNVNAPPIRIKVGRNCENPAARIVFKKLLPVGPAPGANIGFTTTIINTFGDNTILSPDNNNPPRPHALDITETRVFSNEDPAPGTITTTTGSAPAAGQNFLPSLKTSLSTPSPSPSPNCKKRASTSLCIFDEPSGYQMFERSQSPSPTPAQRAKTATGATSTSWVPPPSNCSPPVLQTALRNDTALLFNSHIPNIELVSNNNRITENKPIQRPSTSPLQAPPMHVSASEGSPLSRNAHLTSPTGALGRRSPGIASLRRNPKPYRGRRHTVGVAAASDDNDMGGTRMIEPGLSRSRPPTLFESPVPDLAPPQDTMLPEDPGSLDQLPLSPQSPSRTPSKRKRQEEENDEDVDMDIESPKRPVLVCSNKILNETADRLERTLSFANFEKDTTASGNQTHSVPAHNEESHPPKRIKTMMMGGALARKSNSTSSAITTSNNYRNSQKLINVPRLASIPLLLPLQLPPPSSPPTPVVLQPQTPQGIVLKPWQHNAIFGHSSGSGGSSGGAGPTSTSTDLYTPSLPHLSQFLVPRHMSSPLGKPPTDVSVSLNGSSPLSSNQTSEGRTQQQPKEQQEDSDQIMTPPVGPYMTPQQQQPPFKQFLTPPVIQGSPDLEALVVATAASLKAISDTPLEKHLLDSSIEQDQPTNVPAKNKNPKYRVGLSKYAPVDSLHGYLRK</sequence>
<feature type="region of interest" description="Disordered" evidence="1">
    <location>
        <begin position="254"/>
        <end position="285"/>
    </location>
</feature>
<feature type="region of interest" description="Disordered" evidence="1">
    <location>
        <begin position="321"/>
        <end position="471"/>
    </location>
</feature>
<feature type="region of interest" description="Disordered" evidence="1">
    <location>
        <begin position="505"/>
        <end position="525"/>
    </location>
</feature>
<feature type="compositionally biased region" description="Low complexity" evidence="1">
    <location>
        <begin position="657"/>
        <end position="670"/>
    </location>
</feature>
<feature type="region of interest" description="Disordered" evidence="1">
    <location>
        <begin position="1"/>
        <end position="102"/>
    </location>
</feature>
<evidence type="ECO:0000313" key="3">
    <source>
        <dbReference type="Proteomes" id="UP000398389"/>
    </source>
</evidence>
<reference evidence="2 3" key="1">
    <citation type="submission" date="2019-09" db="EMBL/GenBank/DDBJ databases">
        <authorList>
            <person name="Brejova B."/>
        </authorList>
    </citation>
    <scope>NUCLEOTIDE SEQUENCE [LARGE SCALE GENOMIC DNA]</scope>
</reference>
<evidence type="ECO:0000256" key="1">
    <source>
        <dbReference type="SAM" id="MobiDB-lite"/>
    </source>
</evidence>
<feature type="region of interest" description="Disordered" evidence="1">
    <location>
        <begin position="192"/>
        <end position="236"/>
    </location>
</feature>